<dbReference type="InterPro" id="IPR056791">
    <property type="entry name" value="Znf_Mcm10_C"/>
</dbReference>
<reference evidence="2" key="1">
    <citation type="journal article" date="2011" name="Genome Biol.">
        <title>The draft genome of the carcinogenic human liver fluke Clonorchis sinensis.</title>
        <authorList>
            <person name="Wang X."/>
            <person name="Chen W."/>
            <person name="Huang Y."/>
            <person name="Sun J."/>
            <person name="Men J."/>
            <person name="Liu H."/>
            <person name="Luo F."/>
            <person name="Guo L."/>
            <person name="Lv X."/>
            <person name="Deng C."/>
            <person name="Zhou C."/>
            <person name="Fan Y."/>
            <person name="Li X."/>
            <person name="Huang L."/>
            <person name="Hu Y."/>
            <person name="Liang C."/>
            <person name="Hu X."/>
            <person name="Xu J."/>
            <person name="Yu X."/>
        </authorList>
    </citation>
    <scope>NUCLEOTIDE SEQUENCE [LARGE SCALE GENOMIC DNA]</scope>
    <source>
        <strain evidence="2">Henan</strain>
    </source>
</reference>
<dbReference type="AlphaFoldDB" id="G7YY37"/>
<gene>
    <name evidence="2" type="ORF">CLF_113289</name>
</gene>
<dbReference type="GO" id="GO:0003688">
    <property type="term" value="F:DNA replication origin binding"/>
    <property type="evidence" value="ECO:0007669"/>
    <property type="project" value="TreeGrafter"/>
</dbReference>
<accession>G7YY37</accession>
<dbReference type="PANTHER" id="PTHR13454:SF11">
    <property type="entry name" value="PROTEIN MCM10 HOMOLOG"/>
    <property type="match status" value="1"/>
</dbReference>
<dbReference type="EMBL" id="DF145126">
    <property type="protein sequence ID" value="GAA57866.1"/>
    <property type="molecule type" value="Genomic_DNA"/>
</dbReference>
<sequence>MAVLEKRDEFEQKLTDKTGEQCTYVCCRTCNYRAWKLSDDCRKSNHSVVYLKSLKRYFKYKNGLKRTVTFERYQTVACKNCGQSLFEKTGIIRERKGPMLPGEKLLPRGIEQKF</sequence>
<dbReference type="InterPro" id="IPR040184">
    <property type="entry name" value="Mcm10"/>
</dbReference>
<proteinExistence type="predicted"/>
<protein>
    <submittedName>
        <fullName evidence="2">Minichromosome maintenance protein 10</fullName>
    </submittedName>
</protein>
<evidence type="ECO:0000259" key="1">
    <source>
        <dbReference type="Pfam" id="PF09332"/>
    </source>
</evidence>
<feature type="domain" description="Mcm10 C-terminal zinc binding motif" evidence="1">
    <location>
        <begin position="65"/>
        <end position="114"/>
    </location>
</feature>
<reference key="2">
    <citation type="submission" date="2011-10" db="EMBL/GenBank/DDBJ databases">
        <title>The genome and transcriptome sequence of Clonorchis sinensis provide insights into the carcinogenic liver fluke.</title>
        <authorList>
            <person name="Wang X."/>
            <person name="Huang Y."/>
            <person name="Chen W."/>
            <person name="Liu H."/>
            <person name="Guo L."/>
            <person name="Chen Y."/>
            <person name="Luo F."/>
            <person name="Zhou W."/>
            <person name="Sun J."/>
            <person name="Mao Q."/>
            <person name="Liang P."/>
            <person name="Zhou C."/>
            <person name="Tian Y."/>
            <person name="Men J."/>
            <person name="Lv X."/>
            <person name="Huang L."/>
            <person name="Zhou J."/>
            <person name="Hu Y."/>
            <person name="Li R."/>
            <person name="Zhang F."/>
            <person name="Lei H."/>
            <person name="Li X."/>
            <person name="Hu X."/>
            <person name="Liang C."/>
            <person name="Xu J."/>
            <person name="Wu Z."/>
            <person name="Yu X."/>
        </authorList>
    </citation>
    <scope>NUCLEOTIDE SEQUENCE</scope>
    <source>
        <strain>Henan</strain>
    </source>
</reference>
<dbReference type="GO" id="GO:0003697">
    <property type="term" value="F:single-stranded DNA binding"/>
    <property type="evidence" value="ECO:0007669"/>
    <property type="project" value="InterPro"/>
</dbReference>
<evidence type="ECO:0000313" key="3">
    <source>
        <dbReference type="Proteomes" id="UP000008909"/>
    </source>
</evidence>
<dbReference type="Pfam" id="PF24863">
    <property type="entry name" value="zf-CCCH_Mcm10"/>
    <property type="match status" value="1"/>
</dbReference>
<dbReference type="GO" id="GO:0006270">
    <property type="term" value="P:DNA replication initiation"/>
    <property type="evidence" value="ECO:0007669"/>
    <property type="project" value="InterPro"/>
</dbReference>
<organism evidence="2 3">
    <name type="scientific">Clonorchis sinensis</name>
    <name type="common">Chinese liver fluke</name>
    <dbReference type="NCBI Taxonomy" id="79923"/>
    <lineage>
        <taxon>Eukaryota</taxon>
        <taxon>Metazoa</taxon>
        <taxon>Spiralia</taxon>
        <taxon>Lophotrochozoa</taxon>
        <taxon>Platyhelminthes</taxon>
        <taxon>Trematoda</taxon>
        <taxon>Digenea</taxon>
        <taxon>Opisthorchiida</taxon>
        <taxon>Opisthorchiata</taxon>
        <taxon>Opisthorchiidae</taxon>
        <taxon>Clonorchis</taxon>
    </lineage>
</organism>
<keyword evidence="3" id="KW-1185">Reference proteome</keyword>
<name>G7YY37_CLOSI</name>
<dbReference type="Proteomes" id="UP000008909">
    <property type="component" value="Unassembled WGS sequence"/>
</dbReference>
<dbReference type="Pfam" id="PF09332">
    <property type="entry name" value="Mcm10"/>
    <property type="match status" value="1"/>
</dbReference>
<dbReference type="GO" id="GO:0043596">
    <property type="term" value="C:nuclear replication fork"/>
    <property type="evidence" value="ECO:0007669"/>
    <property type="project" value="TreeGrafter"/>
</dbReference>
<dbReference type="PANTHER" id="PTHR13454">
    <property type="entry name" value="PROTEIN MCM10 HOMOLOG"/>
    <property type="match status" value="1"/>
</dbReference>
<evidence type="ECO:0000313" key="2">
    <source>
        <dbReference type="EMBL" id="GAA57866.1"/>
    </source>
</evidence>
<feature type="non-terminal residue" evidence="2">
    <location>
        <position position="114"/>
    </location>
</feature>